<feature type="compositionally biased region" description="Basic and acidic residues" evidence="1">
    <location>
        <begin position="129"/>
        <end position="140"/>
    </location>
</feature>
<dbReference type="OrthoDB" id="9925786at2"/>
<accession>A0A1I1MVP9</accession>
<feature type="region of interest" description="Disordered" evidence="1">
    <location>
        <begin position="119"/>
        <end position="142"/>
    </location>
</feature>
<evidence type="ECO:0000313" key="3">
    <source>
        <dbReference type="Proteomes" id="UP000198598"/>
    </source>
</evidence>
<dbReference type="RefSeq" id="WP_093824917.1">
    <property type="nucleotide sequence ID" value="NZ_FOLQ01000002.1"/>
</dbReference>
<sequence length="150" mass="16925">MNRTIPGTDIQIGKWYHATQTPPRLTDGQGRQKYSLLLGVKDLGMIPGIYSESRNAYEWDCQRYEGMPIPGWISGNEINNKLDWVLEPARGVSCWMIIPDFDNTIASIDGLTGFALDTKKDTGGQAANRDNDEKRLDRSSDNPFLEFQLN</sequence>
<gene>
    <name evidence="2" type="ORF">SAMN05216167_102735</name>
</gene>
<name>A0A1I1MVP9_9BACT</name>
<keyword evidence="3" id="KW-1185">Reference proteome</keyword>
<dbReference type="EMBL" id="FOLQ01000002">
    <property type="protein sequence ID" value="SFC89534.1"/>
    <property type="molecule type" value="Genomic_DNA"/>
</dbReference>
<proteinExistence type="predicted"/>
<organism evidence="2 3">
    <name type="scientific">Spirosoma endophyticum</name>
    <dbReference type="NCBI Taxonomy" id="662367"/>
    <lineage>
        <taxon>Bacteria</taxon>
        <taxon>Pseudomonadati</taxon>
        <taxon>Bacteroidota</taxon>
        <taxon>Cytophagia</taxon>
        <taxon>Cytophagales</taxon>
        <taxon>Cytophagaceae</taxon>
        <taxon>Spirosoma</taxon>
    </lineage>
</organism>
<dbReference type="Proteomes" id="UP000198598">
    <property type="component" value="Unassembled WGS sequence"/>
</dbReference>
<protein>
    <submittedName>
        <fullName evidence="2">Uncharacterized protein</fullName>
    </submittedName>
</protein>
<reference evidence="2 3" key="1">
    <citation type="submission" date="2016-10" db="EMBL/GenBank/DDBJ databases">
        <authorList>
            <person name="de Groot N.N."/>
        </authorList>
    </citation>
    <scope>NUCLEOTIDE SEQUENCE [LARGE SCALE GENOMIC DNA]</scope>
    <source>
        <strain evidence="2 3">DSM 26130</strain>
    </source>
</reference>
<dbReference type="AlphaFoldDB" id="A0A1I1MVP9"/>
<evidence type="ECO:0000256" key="1">
    <source>
        <dbReference type="SAM" id="MobiDB-lite"/>
    </source>
</evidence>
<evidence type="ECO:0000313" key="2">
    <source>
        <dbReference type="EMBL" id="SFC89534.1"/>
    </source>
</evidence>